<gene>
    <name evidence="4" type="ORF">SLEP1_g43276</name>
</gene>
<evidence type="ECO:0000256" key="2">
    <source>
        <dbReference type="SAM" id="MobiDB-lite"/>
    </source>
</evidence>
<name>A0AAV5LCH1_9ROSI</name>
<dbReference type="PANTHER" id="PTHR33155">
    <property type="entry name" value="FANTASTIC FOUR-LIKE PROTEIN (DUF3049)"/>
    <property type="match status" value="1"/>
</dbReference>
<evidence type="ECO:0000259" key="3">
    <source>
        <dbReference type="Pfam" id="PF11250"/>
    </source>
</evidence>
<comment type="caution">
    <text evidence="4">The sequence shown here is derived from an EMBL/GenBank/DDBJ whole genome shotgun (WGS) entry which is preliminary data.</text>
</comment>
<keyword evidence="5" id="KW-1185">Reference proteome</keyword>
<reference evidence="4 5" key="1">
    <citation type="journal article" date="2021" name="Commun. Biol.">
        <title>The genome of Shorea leprosula (Dipterocarpaceae) highlights the ecological relevance of drought in aseasonal tropical rainforests.</title>
        <authorList>
            <person name="Ng K.K.S."/>
            <person name="Kobayashi M.J."/>
            <person name="Fawcett J.A."/>
            <person name="Hatakeyama M."/>
            <person name="Paape T."/>
            <person name="Ng C.H."/>
            <person name="Ang C.C."/>
            <person name="Tnah L.H."/>
            <person name="Lee C.T."/>
            <person name="Nishiyama T."/>
            <person name="Sese J."/>
            <person name="O'Brien M.J."/>
            <person name="Copetti D."/>
            <person name="Mohd Noor M.I."/>
            <person name="Ong R.C."/>
            <person name="Putra M."/>
            <person name="Sireger I.Z."/>
            <person name="Indrioko S."/>
            <person name="Kosugi Y."/>
            <person name="Izuno A."/>
            <person name="Isagi Y."/>
            <person name="Lee S.L."/>
            <person name="Shimizu K.K."/>
        </authorList>
    </citation>
    <scope>NUCLEOTIDE SEQUENCE [LARGE SCALE GENOMIC DNA]</scope>
    <source>
        <strain evidence="4">214</strain>
    </source>
</reference>
<dbReference type="Pfam" id="PF11250">
    <property type="entry name" value="FAF"/>
    <property type="match status" value="1"/>
</dbReference>
<sequence length="227" mass="25935">MAAYGSLQHIFDNTLPENPTLLESLSAWNPIKSVKNPVDPQPSLTEIFGELYFKEDPLTPSYSYGDCHKRSEGLSVMNSESLQLCTEGLGVESSDDIVEDLREERRSPEERLNAKCSKNMETGRSLLCGEFRRSRTSGGGTFPPPISCIGESGKPWFWFKPHRKDGRLVLREVRIPTREFLHSWREDGRLKMHFVHPNDEILEEEDEEGMEDMEEFDGDEEGNPQLV</sequence>
<feature type="domain" description="FAF" evidence="3">
    <location>
        <begin position="142"/>
        <end position="194"/>
    </location>
</feature>
<dbReference type="EMBL" id="BPVZ01000108">
    <property type="protein sequence ID" value="GKV34948.1"/>
    <property type="molecule type" value="Genomic_DNA"/>
</dbReference>
<evidence type="ECO:0000313" key="4">
    <source>
        <dbReference type="EMBL" id="GKV34948.1"/>
    </source>
</evidence>
<proteinExistence type="inferred from homology"/>
<evidence type="ECO:0000256" key="1">
    <source>
        <dbReference type="ARBA" id="ARBA00008690"/>
    </source>
</evidence>
<dbReference type="AlphaFoldDB" id="A0AAV5LCH1"/>
<dbReference type="PANTHER" id="PTHR33155:SF9">
    <property type="entry name" value="FANTASTIC FOUR-LIKE PROTEIN (DUF3049)"/>
    <property type="match status" value="1"/>
</dbReference>
<evidence type="ECO:0000313" key="5">
    <source>
        <dbReference type="Proteomes" id="UP001054252"/>
    </source>
</evidence>
<protein>
    <recommendedName>
        <fullName evidence="3">FAF domain-containing protein</fullName>
    </recommendedName>
</protein>
<dbReference type="InterPro" id="IPR021410">
    <property type="entry name" value="FAF"/>
</dbReference>
<organism evidence="4 5">
    <name type="scientific">Rubroshorea leprosula</name>
    <dbReference type="NCBI Taxonomy" id="152421"/>
    <lineage>
        <taxon>Eukaryota</taxon>
        <taxon>Viridiplantae</taxon>
        <taxon>Streptophyta</taxon>
        <taxon>Embryophyta</taxon>
        <taxon>Tracheophyta</taxon>
        <taxon>Spermatophyta</taxon>
        <taxon>Magnoliopsida</taxon>
        <taxon>eudicotyledons</taxon>
        <taxon>Gunneridae</taxon>
        <taxon>Pentapetalae</taxon>
        <taxon>rosids</taxon>
        <taxon>malvids</taxon>
        <taxon>Malvales</taxon>
        <taxon>Dipterocarpaceae</taxon>
        <taxon>Rubroshorea</taxon>
    </lineage>
</organism>
<accession>A0AAV5LCH1</accession>
<feature type="region of interest" description="Disordered" evidence="2">
    <location>
        <begin position="202"/>
        <end position="227"/>
    </location>
</feature>
<dbReference type="Proteomes" id="UP001054252">
    <property type="component" value="Unassembled WGS sequence"/>
</dbReference>
<comment type="similarity">
    <text evidence="1">Belongs to the fantastic four family.</text>
</comment>
<dbReference type="InterPro" id="IPR046431">
    <property type="entry name" value="FAF_dom"/>
</dbReference>